<gene>
    <name evidence="4" type="ORF">E7272_07740</name>
</gene>
<evidence type="ECO:0000259" key="3">
    <source>
        <dbReference type="Pfam" id="PF09588"/>
    </source>
</evidence>
<dbReference type="EMBL" id="SVER01000017">
    <property type="protein sequence ID" value="MBE5919724.1"/>
    <property type="molecule type" value="Genomic_DNA"/>
</dbReference>
<dbReference type="InterPro" id="IPR019080">
    <property type="entry name" value="YqaJ_viral_recombinase"/>
</dbReference>
<evidence type="ECO:0000256" key="1">
    <source>
        <dbReference type="ARBA" id="ARBA00022801"/>
    </source>
</evidence>
<sequence length="446" mass="51713">MFKANNNVLDQGVKPIALFQTEGLKKKDWLKYPTVIQEEYAFDEESETYYLPDETFSEWQNHIPTLNEPVQIGASTVSNIVVGSKELEEVAPKIYYGLMDHSFKCRSQLHYEKSGIPMLLKEQSNDDIFFVGHNEEPSIRRAFMRLYEKKHPEDIVILTNDKTTYRCGITNSDGSLKYPFMICNHDGFLEINGYEGIIECKTVAPHSPARKLIQQKICPFAYFCQVQYMLKCFNRAFGFIVFKMGMALTDYVIIRIDRDNEFIDVMMNLVAEFVAGVISCTEPSIEGQNVEQLNKFYRAKAGNYNPKLEPVELPTECSEVLEDIMSLNVQMKMLLEQKEDLLKDRNKLLVEKIFPIVQEANEAYCETKYGKIIINLKNDSQQGIRFNEQKFKDEKPELYESYSKTLTVVDKDLLKNEQPAIYEQYSIRSEYLTPSKENYCEVKICG</sequence>
<dbReference type="Pfam" id="PF09588">
    <property type="entry name" value="YqaJ"/>
    <property type="match status" value="1"/>
</dbReference>
<accession>A0A927YME2</accession>
<comment type="caution">
    <text evidence="4">The sequence shown here is derived from an EMBL/GenBank/DDBJ whole genome shotgun (WGS) entry which is preliminary data.</text>
</comment>
<name>A0A927YME2_9FIRM</name>
<dbReference type="SUPFAM" id="SSF52980">
    <property type="entry name" value="Restriction endonuclease-like"/>
    <property type="match status" value="1"/>
</dbReference>
<dbReference type="InterPro" id="IPR011604">
    <property type="entry name" value="PDDEXK-like_dom_sf"/>
</dbReference>
<reference evidence="4" key="1">
    <citation type="submission" date="2019-04" db="EMBL/GenBank/DDBJ databases">
        <title>Evolution of Biomass-Degrading Anaerobic Consortia Revealed by Metagenomics.</title>
        <authorList>
            <person name="Peng X."/>
        </authorList>
    </citation>
    <scope>NUCLEOTIDE SEQUENCE</scope>
    <source>
        <strain evidence="4">SIG311</strain>
    </source>
</reference>
<keyword evidence="2" id="KW-0175">Coiled coil</keyword>
<keyword evidence="1" id="KW-0378">Hydrolase</keyword>
<dbReference type="GO" id="GO:0016787">
    <property type="term" value="F:hydrolase activity"/>
    <property type="evidence" value="ECO:0007669"/>
    <property type="project" value="UniProtKB-KW"/>
</dbReference>
<dbReference type="InterPro" id="IPR011335">
    <property type="entry name" value="Restrct_endonuc-II-like"/>
</dbReference>
<organism evidence="4 5">
    <name type="scientific">Pseudobutyrivibrio ruminis</name>
    <dbReference type="NCBI Taxonomy" id="46206"/>
    <lineage>
        <taxon>Bacteria</taxon>
        <taxon>Bacillati</taxon>
        <taxon>Bacillota</taxon>
        <taxon>Clostridia</taxon>
        <taxon>Lachnospirales</taxon>
        <taxon>Lachnospiraceae</taxon>
        <taxon>Pseudobutyrivibrio</taxon>
    </lineage>
</organism>
<evidence type="ECO:0000256" key="2">
    <source>
        <dbReference type="SAM" id="Coils"/>
    </source>
</evidence>
<evidence type="ECO:0000313" key="5">
    <source>
        <dbReference type="Proteomes" id="UP000766246"/>
    </source>
</evidence>
<feature type="domain" description="YqaJ viral recombinase" evidence="3">
    <location>
        <begin position="104"/>
        <end position="232"/>
    </location>
</feature>
<protein>
    <recommendedName>
        <fullName evidence="3">YqaJ viral recombinase domain-containing protein</fullName>
    </recommendedName>
</protein>
<evidence type="ECO:0000313" key="4">
    <source>
        <dbReference type="EMBL" id="MBE5919724.1"/>
    </source>
</evidence>
<dbReference type="Proteomes" id="UP000766246">
    <property type="component" value="Unassembled WGS sequence"/>
</dbReference>
<dbReference type="AlphaFoldDB" id="A0A927YME2"/>
<proteinExistence type="predicted"/>
<feature type="coiled-coil region" evidence="2">
    <location>
        <begin position="324"/>
        <end position="351"/>
    </location>
</feature>
<dbReference type="Gene3D" id="3.90.320.10">
    <property type="match status" value="1"/>
</dbReference>